<feature type="compositionally biased region" description="Basic and acidic residues" evidence="1">
    <location>
        <begin position="458"/>
        <end position="475"/>
    </location>
</feature>
<comment type="caution">
    <text evidence="2">The sequence shown here is derived from an EMBL/GenBank/DDBJ whole genome shotgun (WGS) entry which is preliminary data.</text>
</comment>
<protein>
    <submittedName>
        <fullName evidence="2">Uncharacterized protein</fullName>
    </submittedName>
</protein>
<dbReference type="AlphaFoldDB" id="A0A1S9N630"/>
<evidence type="ECO:0000313" key="2">
    <source>
        <dbReference type="EMBL" id="OOP72851.1"/>
    </source>
</evidence>
<evidence type="ECO:0000313" key="3">
    <source>
        <dbReference type="Proteomes" id="UP000190959"/>
    </source>
</evidence>
<sequence length="475" mass="55383">MIGGFNMGIFVSEEFNLDDKMEEHGVFDSLLDEDSNYFINLVRLKETEVFEFKDSYRKINSYFKNIGMMLKVSKTKNDKMYKTAIKMFDFPEVNGINLGFSKGKKGSGFGKKLREQIIRDAKDIIDTGSEQPEIFHLLSLFEDNVGPDRLSDMIARLVYDNILEYTKNINKKLGIIPSKYDKYKFQDGLVINPYKKSLILLLPRDILHELPIAKDWDDIDRVCRENEAIRNEINALVRLEWKKLSTGAKKEYIKQNIFMNPKAVAQVIKAYDSVSIEPYDIYRNSDYFIEKIVHKYNKEFPIVIEKNKDSFEASLEICNHFKDMIENNKGYEVLYVDGKPRNEKIVQRVLYMTAEYYCRANKLDISPESNTGRGPVDFKISRGKDKTVIEIKLTTNEQTVHGFEFQIEEYAKSEKTDKKIFMLIDNGGPRKRIDDVYKVYQERKSKNENPAEVVLIDAKPRDSASKYKPNDKDIL</sequence>
<feature type="region of interest" description="Disordered" evidence="1">
    <location>
        <begin position="445"/>
        <end position="475"/>
    </location>
</feature>
<dbReference type="EMBL" id="MWMH01000004">
    <property type="protein sequence ID" value="OOP72851.1"/>
    <property type="molecule type" value="Genomic_DNA"/>
</dbReference>
<gene>
    <name evidence="2" type="ORF">CBEIBR21_13625</name>
</gene>
<organism evidence="2 3">
    <name type="scientific">Clostridium beijerinckii</name>
    <name type="common">Clostridium MP</name>
    <dbReference type="NCBI Taxonomy" id="1520"/>
    <lineage>
        <taxon>Bacteria</taxon>
        <taxon>Bacillati</taxon>
        <taxon>Bacillota</taxon>
        <taxon>Clostridia</taxon>
        <taxon>Eubacteriales</taxon>
        <taxon>Clostridiaceae</taxon>
        <taxon>Clostridium</taxon>
    </lineage>
</organism>
<dbReference type="Proteomes" id="UP000190959">
    <property type="component" value="Unassembled WGS sequence"/>
</dbReference>
<name>A0A1S9N630_CLOBE</name>
<evidence type="ECO:0000256" key="1">
    <source>
        <dbReference type="SAM" id="MobiDB-lite"/>
    </source>
</evidence>
<proteinExistence type="predicted"/>
<reference evidence="2 3" key="1">
    <citation type="submission" date="2017-02" db="EMBL/GenBank/DDBJ databases">
        <title>Genome sequence of Clostridium beijerinckii Br21.</title>
        <authorList>
            <person name="Fonseca B.C."/>
            <person name="Guazzaroni M.E."/>
            <person name="Riano-Pachon D.M."/>
            <person name="Reginatto V."/>
        </authorList>
    </citation>
    <scope>NUCLEOTIDE SEQUENCE [LARGE SCALE GENOMIC DNA]</scope>
    <source>
        <strain evidence="2 3">Br21</strain>
    </source>
</reference>
<accession>A0A1S9N630</accession>